<name>A0A177B0M8_9BILA</name>
<dbReference type="AlphaFoldDB" id="A0A177B0M8"/>
<keyword evidence="1" id="KW-0472">Membrane</keyword>
<organism evidence="2 3">
    <name type="scientific">Intoshia linei</name>
    <dbReference type="NCBI Taxonomy" id="1819745"/>
    <lineage>
        <taxon>Eukaryota</taxon>
        <taxon>Metazoa</taxon>
        <taxon>Spiralia</taxon>
        <taxon>Lophotrochozoa</taxon>
        <taxon>Mesozoa</taxon>
        <taxon>Orthonectida</taxon>
        <taxon>Rhopaluridae</taxon>
        <taxon>Intoshia</taxon>
    </lineage>
</organism>
<dbReference type="Proteomes" id="UP000078046">
    <property type="component" value="Unassembled WGS sequence"/>
</dbReference>
<evidence type="ECO:0000313" key="3">
    <source>
        <dbReference type="Proteomes" id="UP000078046"/>
    </source>
</evidence>
<comment type="caution">
    <text evidence="2">The sequence shown here is derived from an EMBL/GenBank/DDBJ whole genome shotgun (WGS) entry which is preliminary data.</text>
</comment>
<accession>A0A177B0M8</accession>
<feature type="transmembrane region" description="Helical" evidence="1">
    <location>
        <begin position="107"/>
        <end position="127"/>
    </location>
</feature>
<evidence type="ECO:0000256" key="1">
    <source>
        <dbReference type="SAM" id="Phobius"/>
    </source>
</evidence>
<feature type="transmembrane region" description="Helical" evidence="1">
    <location>
        <begin position="65"/>
        <end position="86"/>
    </location>
</feature>
<gene>
    <name evidence="2" type="ORF">A3Q56_04969</name>
</gene>
<keyword evidence="3" id="KW-1185">Reference proteome</keyword>
<proteinExistence type="predicted"/>
<keyword evidence="1" id="KW-1133">Transmembrane helix</keyword>
<reference evidence="2 3" key="1">
    <citation type="submission" date="2016-04" db="EMBL/GenBank/DDBJ databases">
        <title>The genome of Intoshia linei affirms orthonectids as highly simplified spiralians.</title>
        <authorList>
            <person name="Mikhailov K.V."/>
            <person name="Slusarev G.S."/>
            <person name="Nikitin M.A."/>
            <person name="Logacheva M.D."/>
            <person name="Penin A."/>
            <person name="Aleoshin V."/>
            <person name="Panchin Y.V."/>
        </authorList>
    </citation>
    <scope>NUCLEOTIDE SEQUENCE [LARGE SCALE GENOMIC DNA]</scope>
    <source>
        <strain evidence="2">Intl2013</strain>
        <tissue evidence="2">Whole animal</tissue>
    </source>
</reference>
<evidence type="ECO:0000313" key="2">
    <source>
        <dbReference type="EMBL" id="OAF67292.1"/>
    </source>
</evidence>
<dbReference type="EMBL" id="LWCA01000699">
    <property type="protein sequence ID" value="OAF67292.1"/>
    <property type="molecule type" value="Genomic_DNA"/>
</dbReference>
<keyword evidence="1" id="KW-0812">Transmembrane</keyword>
<protein>
    <submittedName>
        <fullName evidence="2">Uncharacterized protein</fullName>
    </submittedName>
</protein>
<sequence>MAYVYENTEYIIADQPYMQQEIPMEPIPLQMNMGDPYVQNVNMADPYLQKEPLQFIFEKKESHKFLIFAFACLIINVLFGGFSLLLAIKSIKEKNEEIRKKCRQSSVVIGIIGIVITLIVVTIMLPVKIKYDDKLRDSVLLNSNF</sequence>